<feature type="chain" id="PRO_5004754037" description="Secreted protein" evidence="1">
    <location>
        <begin position="20"/>
        <end position="92"/>
    </location>
</feature>
<feature type="signal peptide" evidence="1">
    <location>
        <begin position="1"/>
        <end position="19"/>
    </location>
</feature>
<organism evidence="2 3">
    <name type="scientific">Phaseolus vulgaris</name>
    <name type="common">Kidney bean</name>
    <name type="synonym">French bean</name>
    <dbReference type="NCBI Taxonomy" id="3885"/>
    <lineage>
        <taxon>Eukaryota</taxon>
        <taxon>Viridiplantae</taxon>
        <taxon>Streptophyta</taxon>
        <taxon>Embryophyta</taxon>
        <taxon>Tracheophyta</taxon>
        <taxon>Spermatophyta</taxon>
        <taxon>Magnoliopsida</taxon>
        <taxon>eudicotyledons</taxon>
        <taxon>Gunneridae</taxon>
        <taxon>Pentapetalae</taxon>
        <taxon>rosids</taxon>
        <taxon>fabids</taxon>
        <taxon>Fabales</taxon>
        <taxon>Fabaceae</taxon>
        <taxon>Papilionoideae</taxon>
        <taxon>50 kb inversion clade</taxon>
        <taxon>NPAAA clade</taxon>
        <taxon>indigoferoid/millettioid clade</taxon>
        <taxon>Phaseoleae</taxon>
        <taxon>Phaseolus</taxon>
    </lineage>
</organism>
<proteinExistence type="predicted"/>
<evidence type="ECO:0000313" key="2">
    <source>
        <dbReference type="EMBL" id="ESW12404.1"/>
    </source>
</evidence>
<evidence type="ECO:0000313" key="3">
    <source>
        <dbReference type="Proteomes" id="UP000000226"/>
    </source>
</evidence>
<name>V7B3K5_PHAVU</name>
<dbReference type="EMBL" id="CM002295">
    <property type="protein sequence ID" value="ESW12404.1"/>
    <property type="molecule type" value="Genomic_DNA"/>
</dbReference>
<dbReference type="Gramene" id="ESW12404">
    <property type="protein sequence ID" value="ESW12404"/>
    <property type="gene ID" value="PHAVU_008G109400g"/>
</dbReference>
<sequence>MASRFFLFQLQLPLCVVFWRNFKLLKAPSVDASCSYTSLPLLHRTGLAQLPQFLPTPVSHGFNSTDTPVFFLSTTLHLYVIHLAIAPSTYRM</sequence>
<evidence type="ECO:0008006" key="4">
    <source>
        <dbReference type="Google" id="ProtNLM"/>
    </source>
</evidence>
<dbReference type="AlphaFoldDB" id="V7B3K5"/>
<reference evidence="3" key="1">
    <citation type="journal article" date="2014" name="Nat. Genet.">
        <title>A reference genome for common bean and genome-wide analysis of dual domestications.</title>
        <authorList>
            <person name="Schmutz J."/>
            <person name="McClean P.E."/>
            <person name="Mamidi S."/>
            <person name="Wu G.A."/>
            <person name="Cannon S.B."/>
            <person name="Grimwood J."/>
            <person name="Jenkins J."/>
            <person name="Shu S."/>
            <person name="Song Q."/>
            <person name="Chavarro C."/>
            <person name="Torres-Torres M."/>
            <person name="Geffroy V."/>
            <person name="Moghaddam S.M."/>
            <person name="Gao D."/>
            <person name="Abernathy B."/>
            <person name="Barry K."/>
            <person name="Blair M."/>
            <person name="Brick M.A."/>
            <person name="Chovatia M."/>
            <person name="Gepts P."/>
            <person name="Goodstein D.M."/>
            <person name="Gonzales M."/>
            <person name="Hellsten U."/>
            <person name="Hyten D.L."/>
            <person name="Jia G."/>
            <person name="Kelly J.D."/>
            <person name="Kudrna D."/>
            <person name="Lee R."/>
            <person name="Richard M.M."/>
            <person name="Miklas P.N."/>
            <person name="Osorno J.M."/>
            <person name="Rodrigues J."/>
            <person name="Thareau V."/>
            <person name="Urrea C.A."/>
            <person name="Wang M."/>
            <person name="Yu Y."/>
            <person name="Zhang M."/>
            <person name="Wing R.A."/>
            <person name="Cregan P.B."/>
            <person name="Rokhsar D.S."/>
            <person name="Jackson S.A."/>
        </authorList>
    </citation>
    <scope>NUCLEOTIDE SEQUENCE [LARGE SCALE GENOMIC DNA]</scope>
    <source>
        <strain evidence="3">cv. G19833</strain>
    </source>
</reference>
<gene>
    <name evidence="2" type="ORF">PHAVU_008G109400g</name>
</gene>
<keyword evidence="3" id="KW-1185">Reference proteome</keyword>
<accession>V7B3K5</accession>
<dbReference type="Proteomes" id="UP000000226">
    <property type="component" value="Chromosome 8"/>
</dbReference>
<keyword evidence="1" id="KW-0732">Signal</keyword>
<evidence type="ECO:0000256" key="1">
    <source>
        <dbReference type="SAM" id="SignalP"/>
    </source>
</evidence>
<protein>
    <recommendedName>
        <fullName evidence="4">Secreted protein</fullName>
    </recommendedName>
</protein>